<evidence type="ECO:0000313" key="1">
    <source>
        <dbReference type="EMBL" id="WMV40471.1"/>
    </source>
</evidence>
<dbReference type="EMBL" id="CP133619">
    <property type="protein sequence ID" value="WMV40471.1"/>
    <property type="molecule type" value="Genomic_DNA"/>
</dbReference>
<keyword evidence="2" id="KW-1185">Reference proteome</keyword>
<organism evidence="1 2">
    <name type="scientific">Solanum verrucosum</name>
    <dbReference type="NCBI Taxonomy" id="315347"/>
    <lineage>
        <taxon>Eukaryota</taxon>
        <taxon>Viridiplantae</taxon>
        <taxon>Streptophyta</taxon>
        <taxon>Embryophyta</taxon>
        <taxon>Tracheophyta</taxon>
        <taxon>Spermatophyta</taxon>
        <taxon>Magnoliopsida</taxon>
        <taxon>eudicotyledons</taxon>
        <taxon>Gunneridae</taxon>
        <taxon>Pentapetalae</taxon>
        <taxon>asterids</taxon>
        <taxon>lamiids</taxon>
        <taxon>Solanales</taxon>
        <taxon>Solanaceae</taxon>
        <taxon>Solanoideae</taxon>
        <taxon>Solaneae</taxon>
        <taxon>Solanum</taxon>
    </lineage>
</organism>
<sequence length="88" mass="9870">MLVTATRMFSNVRRVNGWLKPWPSPLARETEYGDNDFESNCFSAGQASFPLPDINIKVEKDNNGENVGFGGVWKDLNANLSKIDHHGF</sequence>
<reference evidence="1" key="1">
    <citation type="submission" date="2023-08" db="EMBL/GenBank/DDBJ databases">
        <title>A de novo genome assembly of Solanum verrucosum Schlechtendal, a Mexican diploid species geographically isolated from the other diploid A-genome species in potato relatives.</title>
        <authorList>
            <person name="Hosaka K."/>
        </authorList>
    </citation>
    <scope>NUCLEOTIDE SEQUENCE</scope>
    <source>
        <tissue evidence="1">Young leaves</tissue>
    </source>
</reference>
<dbReference type="AlphaFoldDB" id="A0AAF0ZHZ4"/>
<protein>
    <submittedName>
        <fullName evidence="1">Uncharacterized protein</fullName>
    </submittedName>
</protein>
<name>A0AAF0ZHZ4_SOLVR</name>
<accession>A0AAF0ZHZ4</accession>
<gene>
    <name evidence="1" type="ORF">MTR67_033856</name>
</gene>
<evidence type="ECO:0000313" key="2">
    <source>
        <dbReference type="Proteomes" id="UP001234989"/>
    </source>
</evidence>
<dbReference type="Proteomes" id="UP001234989">
    <property type="component" value="Chromosome 8"/>
</dbReference>
<proteinExistence type="predicted"/>